<reference evidence="2 3" key="1">
    <citation type="submission" date="2018-07" db="EMBL/GenBank/DDBJ databases">
        <title>A high quality draft genome assembly of the barn swallow (H. rustica rustica).</title>
        <authorList>
            <person name="Formenti G."/>
            <person name="Chiara M."/>
            <person name="Poveda L."/>
            <person name="Francoijs K.-J."/>
            <person name="Bonisoli-Alquati A."/>
            <person name="Canova L."/>
            <person name="Gianfranceschi L."/>
            <person name="Horner D.S."/>
            <person name="Saino N."/>
        </authorList>
    </citation>
    <scope>NUCLEOTIDE SEQUENCE [LARGE SCALE GENOMIC DNA]</scope>
    <source>
        <strain evidence="2">Chelidonia</strain>
        <tissue evidence="2">Blood</tissue>
    </source>
</reference>
<dbReference type="SUPFAM" id="SSF50729">
    <property type="entry name" value="PH domain-like"/>
    <property type="match status" value="1"/>
</dbReference>
<dbReference type="STRING" id="333673.A0A3M0L0C3"/>
<dbReference type="InterPro" id="IPR037239">
    <property type="entry name" value="OSBP_sf"/>
</dbReference>
<protein>
    <recommendedName>
        <fullName evidence="4">PH domain-containing protein</fullName>
    </recommendedName>
</protein>
<keyword evidence="3" id="KW-1185">Reference proteome</keyword>
<dbReference type="PANTHER" id="PTHR10972">
    <property type="entry name" value="OXYSTEROL-BINDING PROTEIN-RELATED"/>
    <property type="match status" value="1"/>
</dbReference>
<dbReference type="InterPro" id="IPR011993">
    <property type="entry name" value="PH-like_dom_sf"/>
</dbReference>
<evidence type="ECO:0000313" key="3">
    <source>
        <dbReference type="Proteomes" id="UP000269221"/>
    </source>
</evidence>
<dbReference type="Pfam" id="PF01237">
    <property type="entry name" value="Oxysterol_BP"/>
    <property type="match status" value="2"/>
</dbReference>
<dbReference type="GO" id="GO:0097038">
    <property type="term" value="C:perinuclear endoplasmic reticulum"/>
    <property type="evidence" value="ECO:0007669"/>
    <property type="project" value="TreeGrafter"/>
</dbReference>
<dbReference type="GO" id="GO:0031965">
    <property type="term" value="C:nuclear membrane"/>
    <property type="evidence" value="ECO:0007669"/>
    <property type="project" value="TreeGrafter"/>
</dbReference>
<feature type="coiled-coil region" evidence="1">
    <location>
        <begin position="323"/>
        <end position="350"/>
    </location>
</feature>
<name>A0A3M0L0C3_HIRRU</name>
<dbReference type="GO" id="GO:0005829">
    <property type="term" value="C:cytosol"/>
    <property type="evidence" value="ECO:0007669"/>
    <property type="project" value="TreeGrafter"/>
</dbReference>
<organism evidence="2 3">
    <name type="scientific">Hirundo rustica rustica</name>
    <dbReference type="NCBI Taxonomy" id="333673"/>
    <lineage>
        <taxon>Eukaryota</taxon>
        <taxon>Metazoa</taxon>
        <taxon>Chordata</taxon>
        <taxon>Craniata</taxon>
        <taxon>Vertebrata</taxon>
        <taxon>Euteleostomi</taxon>
        <taxon>Archelosauria</taxon>
        <taxon>Archosauria</taxon>
        <taxon>Dinosauria</taxon>
        <taxon>Saurischia</taxon>
        <taxon>Theropoda</taxon>
        <taxon>Coelurosauria</taxon>
        <taxon>Aves</taxon>
        <taxon>Neognathae</taxon>
        <taxon>Neoaves</taxon>
        <taxon>Telluraves</taxon>
        <taxon>Australaves</taxon>
        <taxon>Passeriformes</taxon>
        <taxon>Sylvioidea</taxon>
        <taxon>Hirundinidae</taxon>
        <taxon>Hirundo</taxon>
    </lineage>
</organism>
<dbReference type="PANTHER" id="PTHR10972:SF76">
    <property type="entry name" value="OXYSTEROL-BINDING PROTEIN-RELATED PROTEIN 6"/>
    <property type="match status" value="1"/>
</dbReference>
<dbReference type="SUPFAM" id="SSF144000">
    <property type="entry name" value="Oxysterol-binding protein-like"/>
    <property type="match status" value="1"/>
</dbReference>
<keyword evidence="1" id="KW-0175">Coiled coil</keyword>
<dbReference type="CDD" id="cd13287">
    <property type="entry name" value="PH_ORP3_ORP6_ORP7"/>
    <property type="match status" value="1"/>
</dbReference>
<dbReference type="EMBL" id="QRBI01000096">
    <property type="protein sequence ID" value="RMC18506.1"/>
    <property type="molecule type" value="Genomic_DNA"/>
</dbReference>
<dbReference type="InterPro" id="IPR000648">
    <property type="entry name" value="Oxysterol-bd"/>
</dbReference>
<dbReference type="GO" id="GO:0015485">
    <property type="term" value="F:cholesterol binding"/>
    <property type="evidence" value="ECO:0007669"/>
    <property type="project" value="TreeGrafter"/>
</dbReference>
<sequence length="957" mass="108537">MRLCLCRVVFGKGSKRLGDVLNTQQISLLRSYFGVRSVHILERKASSGSTDPSLSKQFLESDHLSLSKEPDSWEIIEGLKIGQTNVQKPDKHEGFMLKKRKWPLKGWHKIQKGKVHGSIDVGLSVMSIKKKARRIDLDTEEHIYHLKVKSQDSFDAWVSKLRHHRLYRQNEIVRSPRDASFHIFPSASTTESSPAANVSDGKANCVDISKKDKRVTRRWRTKSVSKDAKIQLQVPFSATMSPVRLHSSNPNLCADIEFQAPPSHVTDPLECSTEYMKLQEEFCLMAQKVHSLLKSAFNSIAIEKEKLKQIVSEQDLTGHNAQIAHLRQSLSQALNQNAELRSRLNRIHSESVICDQVVSVNIIPSPDETGEQIHVSLPLSQQVPNESRLSMSESVSEFFDAQEVLLSASSSENEASDDESYISDVSDNISEDNTSVADNISRQILNGELTGGAFRNGRRTCLPAPSPDTSNINLWNILRNNIGKDLSKVSMPVELNEPLNTLQHLCEELEYSELLDKAAETDDPYERMVLIAAFAASGYASTYFRAGSKPFNPVLGETYECIREDKGFRFFSEQVNYWNSNVNEVQGVVIDQEGKVVHRLFGKWHEGLYCGVAPSAKCIWRPGSMPTNYERYYGFTRFAIELNELDPLLKDLLPATDARFRPDQRQECLFIYLIFHELKARLLEEGNVEAAASEKQRIEELQRARRRYMEENGIEYVPKFFKKVIDANQREAWVTNETYWELRKDPGFSKVDIPVLWPAAQRSLPSMWDFSAPGADFSTSLEPCEVFPGPFLKLSSVLLVEALPLVFVRKRASEKKGKFHIIEDQNNKGRDKAIVFPAHTTIAFSVFELYIHLDGNFDKGVVEIVANSDPYLEDLFADYYEKAASMTDLSTSYLRDGSHIRINLLNNNIPKGPCVLCGMGSSKRETVYGCLECSFNGQKYVRLHAVPCFDLWHKRMK</sequence>
<accession>A0A3M0L0C3</accession>
<dbReference type="Proteomes" id="UP000269221">
    <property type="component" value="Unassembled WGS sequence"/>
</dbReference>
<dbReference type="Gene3D" id="3.30.70.3490">
    <property type="match status" value="1"/>
</dbReference>
<dbReference type="GO" id="GO:0005886">
    <property type="term" value="C:plasma membrane"/>
    <property type="evidence" value="ECO:0007669"/>
    <property type="project" value="TreeGrafter"/>
</dbReference>
<evidence type="ECO:0000313" key="2">
    <source>
        <dbReference type="EMBL" id="RMC18506.1"/>
    </source>
</evidence>
<evidence type="ECO:0000256" key="1">
    <source>
        <dbReference type="SAM" id="Coils"/>
    </source>
</evidence>
<comment type="caution">
    <text evidence="2">The sequence shown here is derived from an EMBL/GenBank/DDBJ whole genome shotgun (WGS) entry which is preliminary data.</text>
</comment>
<dbReference type="FunFam" id="3.30.70.3490:FF:000002">
    <property type="entry name" value="Oxysterol-binding protein"/>
    <property type="match status" value="1"/>
</dbReference>
<dbReference type="Gene3D" id="2.30.29.30">
    <property type="entry name" value="Pleckstrin-homology domain (PH domain)/Phosphotyrosine-binding domain (PTB)"/>
    <property type="match status" value="1"/>
</dbReference>
<dbReference type="AlphaFoldDB" id="A0A3M0L0C3"/>
<evidence type="ECO:0008006" key="4">
    <source>
        <dbReference type="Google" id="ProtNLM"/>
    </source>
</evidence>
<gene>
    <name evidence="2" type="ORF">DUI87_04396</name>
</gene>
<dbReference type="OrthoDB" id="1854502at2759"/>
<proteinExistence type="predicted"/>